<dbReference type="InterPro" id="IPR007278">
    <property type="entry name" value="DUF397"/>
</dbReference>
<organism evidence="2 3">
    <name type="scientific">Nocardiopsis alborubida</name>
    <dbReference type="NCBI Taxonomy" id="146802"/>
    <lineage>
        <taxon>Bacteria</taxon>
        <taxon>Bacillati</taxon>
        <taxon>Actinomycetota</taxon>
        <taxon>Actinomycetes</taxon>
        <taxon>Streptosporangiales</taxon>
        <taxon>Nocardiopsidaceae</taxon>
        <taxon>Nocardiopsis</taxon>
    </lineage>
</organism>
<name>A0A7X6RN08_9ACTN</name>
<dbReference type="AlphaFoldDB" id="A0A7X6RN08"/>
<evidence type="ECO:0000313" key="2">
    <source>
        <dbReference type="EMBL" id="NKY96144.1"/>
    </source>
</evidence>
<feature type="domain" description="DUF397" evidence="1">
    <location>
        <begin position="7"/>
        <end position="56"/>
    </location>
</feature>
<proteinExistence type="predicted"/>
<dbReference type="Proteomes" id="UP000553209">
    <property type="component" value="Unassembled WGS sequence"/>
</dbReference>
<sequence>MSIQTTPWHKSSYSNEAGTCVEVSEGPVTGVRDNQNLHLEPLDFAPGVWARFLGSLHTG</sequence>
<comment type="caution">
    <text evidence="2">The sequence shown here is derived from an EMBL/GenBank/DDBJ whole genome shotgun (WGS) entry which is preliminary data.</text>
</comment>
<protein>
    <submittedName>
        <fullName evidence="2">DUF397 domain-containing protein</fullName>
    </submittedName>
</protein>
<evidence type="ECO:0000259" key="1">
    <source>
        <dbReference type="Pfam" id="PF04149"/>
    </source>
</evidence>
<dbReference type="EMBL" id="JAAXPG010000001">
    <property type="protein sequence ID" value="NKY96144.1"/>
    <property type="molecule type" value="Genomic_DNA"/>
</dbReference>
<dbReference type="Pfam" id="PF04149">
    <property type="entry name" value="DUF397"/>
    <property type="match status" value="1"/>
</dbReference>
<keyword evidence="3" id="KW-1185">Reference proteome</keyword>
<accession>A0A7X6RN08</accession>
<reference evidence="2 3" key="1">
    <citation type="submission" date="2020-04" db="EMBL/GenBank/DDBJ databases">
        <title>MicrobeNet Type strains.</title>
        <authorList>
            <person name="Nicholson A.C."/>
        </authorList>
    </citation>
    <scope>NUCLEOTIDE SEQUENCE [LARGE SCALE GENOMIC DNA]</scope>
    <source>
        <strain evidence="2 3">ATCC 23612</strain>
    </source>
</reference>
<dbReference type="RefSeq" id="WP_061082806.1">
    <property type="nucleotide sequence ID" value="NZ_JAAXPG010000001.1"/>
</dbReference>
<gene>
    <name evidence="2" type="ORF">HGB44_00390</name>
</gene>
<evidence type="ECO:0000313" key="3">
    <source>
        <dbReference type="Proteomes" id="UP000553209"/>
    </source>
</evidence>